<protein>
    <recommendedName>
        <fullName evidence="4">Lipoprotein</fullName>
    </recommendedName>
</protein>
<comment type="caution">
    <text evidence="2">The sequence shown here is derived from an EMBL/GenBank/DDBJ whole genome shotgun (WGS) entry which is preliminary data.</text>
</comment>
<dbReference type="PROSITE" id="PS51257">
    <property type="entry name" value="PROKAR_LIPOPROTEIN"/>
    <property type="match status" value="1"/>
</dbReference>
<dbReference type="EMBL" id="JARVCO010000010">
    <property type="protein sequence ID" value="MDZ8118661.1"/>
    <property type="molecule type" value="Genomic_DNA"/>
</dbReference>
<reference evidence="2 3" key="1">
    <citation type="journal article" date="2024" name="Appl. Environ. Microbiol.">
        <title>Pontiella agarivorans sp. nov., a novel marine anaerobic bacterium capable of degrading macroalgal polysaccharides and fixing nitrogen.</title>
        <authorList>
            <person name="Liu N."/>
            <person name="Kivenson V."/>
            <person name="Peng X."/>
            <person name="Cui Z."/>
            <person name="Lankiewicz T.S."/>
            <person name="Gosselin K.M."/>
            <person name="English C.J."/>
            <person name="Blair E.M."/>
            <person name="O'Malley M.A."/>
            <person name="Valentine D.L."/>
        </authorList>
    </citation>
    <scope>NUCLEOTIDE SEQUENCE [LARGE SCALE GENOMIC DNA]</scope>
    <source>
        <strain evidence="2 3">NLcol2</strain>
    </source>
</reference>
<proteinExistence type="predicted"/>
<dbReference type="Proteomes" id="UP001290861">
    <property type="component" value="Unassembled WGS sequence"/>
</dbReference>
<dbReference type="RefSeq" id="WP_322608459.1">
    <property type="nucleotide sequence ID" value="NZ_JARVCO010000010.1"/>
</dbReference>
<keyword evidence="3" id="KW-1185">Reference proteome</keyword>
<organism evidence="2 3">
    <name type="scientific">Pontiella agarivorans</name>
    <dbReference type="NCBI Taxonomy" id="3038953"/>
    <lineage>
        <taxon>Bacteria</taxon>
        <taxon>Pseudomonadati</taxon>
        <taxon>Kiritimatiellota</taxon>
        <taxon>Kiritimatiellia</taxon>
        <taxon>Kiritimatiellales</taxon>
        <taxon>Pontiellaceae</taxon>
        <taxon>Pontiella</taxon>
    </lineage>
</organism>
<accession>A0ABU5MXG3</accession>
<keyword evidence="1" id="KW-0175">Coiled coil</keyword>
<evidence type="ECO:0000313" key="2">
    <source>
        <dbReference type="EMBL" id="MDZ8118661.1"/>
    </source>
</evidence>
<gene>
    <name evidence="2" type="ORF">P9H32_08465</name>
</gene>
<evidence type="ECO:0000256" key="1">
    <source>
        <dbReference type="SAM" id="Coils"/>
    </source>
</evidence>
<sequence length="344" mass="39520">MLQNSMKKSLVCAGGMTLLLVAGCTTKTVDPWSEWRESSRAQVSLQPEEGYPVEIRALGIEENWKTSERPKPILVSELAVQCIVEEDVRFRRSRTHTTKKHIPLVGKPSTGNIISFYLDIAVNIVTYPLRWKSYEYNSTDYDNENEEKIERETDVRWISAGDLPVEERPYVNLPDLKKNAAQSYNSMRWNLSSYEEDLLQLSALNVEIRRLLSEDQWAVVATNTVELKAYQQAMTAYRKHQEQLAVAEAERKAERSRKIAGWISHAREEQEAISRFEENGEYKKALDAVSDLLRFLNRDTGYDFEMATLIYEETGITESELKARRLELAGLAGDLDLLMKLQSE</sequence>
<evidence type="ECO:0000313" key="3">
    <source>
        <dbReference type="Proteomes" id="UP001290861"/>
    </source>
</evidence>
<name>A0ABU5MXG3_9BACT</name>
<evidence type="ECO:0008006" key="4">
    <source>
        <dbReference type="Google" id="ProtNLM"/>
    </source>
</evidence>
<feature type="coiled-coil region" evidence="1">
    <location>
        <begin position="230"/>
        <end position="257"/>
    </location>
</feature>